<dbReference type="Proteomes" id="UP001497472">
    <property type="component" value="Unassembled WGS sequence"/>
</dbReference>
<feature type="chain" id="PRO_5043438239" evidence="1">
    <location>
        <begin position="18"/>
        <end position="458"/>
    </location>
</feature>
<dbReference type="InterPro" id="IPR017943">
    <property type="entry name" value="Bactericidal_perm-incr_a/b_dom"/>
</dbReference>
<sequence>MWWLFVISCALFTFGSGEDVSHIETTTNAMLAEGEEKMSNYILQVLDHFKKPNPVGIPGAKIPEPFYVPDMKQSISIGTMYFRNTAVYGISKFRILHVEAEIGAMEVNAALAIDTLQARGNYTMTTWLSKVQGPFTVDVTGIKVTAKATLGVERDGKIRTQDIIIDIGFSNIAMNFENAGFLGGMIQGVVNSLGTFLFDSIKPYILKEAYTKARTAIDQKLEEFAGDMQFPNSISPLDMVIADARKKVRDLDMDPYHLKNYNTTVSIFTVSLNNTWVTGICSFHRVGNITLMMENNTVIADFEIGTQKLQGNTLWDISAINGLLSRAGSASFSVEYISGRIILGQPLDTRKKPEFRDLDLEVGNIQVRFDGAGTIDYVVEFVVNILPNLLRYQIMDALETPIKEKVQIELDKINVEDMIKQELPKIDEMQEGGFKLSALVVSETKEETTYDDDEFFNF</sequence>
<comment type="caution">
    <text evidence="2">The sequence shown here is derived from an EMBL/GenBank/DDBJ whole genome shotgun (WGS) entry which is preliminary data.</text>
</comment>
<organism evidence="2 3">
    <name type="scientific">Leptosia nina</name>
    <dbReference type="NCBI Taxonomy" id="320188"/>
    <lineage>
        <taxon>Eukaryota</taxon>
        <taxon>Metazoa</taxon>
        <taxon>Ecdysozoa</taxon>
        <taxon>Arthropoda</taxon>
        <taxon>Hexapoda</taxon>
        <taxon>Insecta</taxon>
        <taxon>Pterygota</taxon>
        <taxon>Neoptera</taxon>
        <taxon>Endopterygota</taxon>
        <taxon>Lepidoptera</taxon>
        <taxon>Glossata</taxon>
        <taxon>Ditrysia</taxon>
        <taxon>Papilionoidea</taxon>
        <taxon>Pieridae</taxon>
        <taxon>Pierinae</taxon>
        <taxon>Leptosia</taxon>
    </lineage>
</organism>
<dbReference type="InterPro" id="IPR010562">
    <property type="entry name" value="Haemolymph_juvenile_hormone-bd"/>
</dbReference>
<evidence type="ECO:0000313" key="2">
    <source>
        <dbReference type="EMBL" id="CAK1548666.1"/>
    </source>
</evidence>
<name>A0AAV1JH70_9NEOP</name>
<dbReference type="PANTHER" id="PTHR11008">
    <property type="entry name" value="PROTEIN TAKEOUT-LIKE PROTEIN"/>
    <property type="match status" value="1"/>
</dbReference>
<gene>
    <name evidence="2" type="ORF">LNINA_LOCUS8031</name>
</gene>
<dbReference type="GO" id="GO:0008289">
    <property type="term" value="F:lipid binding"/>
    <property type="evidence" value="ECO:0007669"/>
    <property type="project" value="InterPro"/>
</dbReference>
<dbReference type="InterPro" id="IPR038602">
    <property type="entry name" value="Mite_allergen_7_sf"/>
</dbReference>
<dbReference type="EMBL" id="CAVLEF010000010">
    <property type="protein sequence ID" value="CAK1548666.1"/>
    <property type="molecule type" value="Genomic_DNA"/>
</dbReference>
<dbReference type="Pfam" id="PF16984">
    <property type="entry name" value="Grp7_allergen"/>
    <property type="match status" value="1"/>
</dbReference>
<feature type="signal peptide" evidence="1">
    <location>
        <begin position="1"/>
        <end position="17"/>
    </location>
</feature>
<evidence type="ECO:0000313" key="3">
    <source>
        <dbReference type="Proteomes" id="UP001497472"/>
    </source>
</evidence>
<protein>
    <submittedName>
        <fullName evidence="2">Uncharacterized protein</fullName>
    </submittedName>
</protein>
<accession>A0AAV1JH70</accession>
<dbReference type="AlphaFoldDB" id="A0AAV1JH70"/>
<proteinExistence type="predicted"/>
<dbReference type="Gene3D" id="3.15.10.30">
    <property type="entry name" value="Haemolymph juvenile hormone binding protein"/>
    <property type="match status" value="1"/>
</dbReference>
<keyword evidence="3" id="KW-1185">Reference proteome</keyword>
<dbReference type="SUPFAM" id="SSF55394">
    <property type="entry name" value="Bactericidal permeability-increasing protein, BPI"/>
    <property type="match status" value="1"/>
</dbReference>
<dbReference type="PANTHER" id="PTHR11008:SF13">
    <property type="entry name" value="FI04421P"/>
    <property type="match status" value="1"/>
</dbReference>
<dbReference type="Pfam" id="PF06585">
    <property type="entry name" value="JHBP"/>
    <property type="match status" value="1"/>
</dbReference>
<dbReference type="Gene3D" id="3.15.10.50">
    <property type="match status" value="1"/>
</dbReference>
<dbReference type="InterPro" id="IPR038606">
    <property type="entry name" value="To_sf"/>
</dbReference>
<dbReference type="InterPro" id="IPR020234">
    <property type="entry name" value="Mite_allergen_group-7"/>
</dbReference>
<reference evidence="2 3" key="1">
    <citation type="submission" date="2023-11" db="EMBL/GenBank/DDBJ databases">
        <authorList>
            <person name="Okamura Y."/>
        </authorList>
    </citation>
    <scope>NUCLEOTIDE SEQUENCE [LARGE SCALE GENOMIC DNA]</scope>
</reference>
<evidence type="ECO:0000256" key="1">
    <source>
        <dbReference type="SAM" id="SignalP"/>
    </source>
</evidence>
<keyword evidence="1" id="KW-0732">Signal</keyword>